<dbReference type="Proteomes" id="UP000078389">
    <property type="component" value="Unassembled WGS sequence"/>
</dbReference>
<dbReference type="Pfam" id="PF07221">
    <property type="entry name" value="GlcNAc_2-epim"/>
    <property type="match status" value="1"/>
</dbReference>
<organism evidence="3 4">
    <name type="scientific">Devosia elaeis</name>
    <dbReference type="NCBI Taxonomy" id="1770058"/>
    <lineage>
        <taxon>Bacteria</taxon>
        <taxon>Pseudomonadati</taxon>
        <taxon>Pseudomonadota</taxon>
        <taxon>Alphaproteobacteria</taxon>
        <taxon>Hyphomicrobiales</taxon>
        <taxon>Devosiaceae</taxon>
        <taxon>Devosia</taxon>
    </lineage>
</organism>
<dbReference type="PANTHER" id="PTHR15108">
    <property type="entry name" value="N-ACYLGLUCOSAMINE-2-EPIMERASE"/>
    <property type="match status" value="1"/>
</dbReference>
<accession>A0A178I525</accession>
<evidence type="ECO:0000313" key="3">
    <source>
        <dbReference type="EMBL" id="OAM79285.1"/>
    </source>
</evidence>
<dbReference type="EMBL" id="LVVY01000063">
    <property type="protein sequence ID" value="OAM79285.1"/>
    <property type="molecule type" value="Genomic_DNA"/>
</dbReference>
<proteinExistence type="inferred from homology"/>
<dbReference type="InterPro" id="IPR010819">
    <property type="entry name" value="AGE/CE"/>
</dbReference>
<protein>
    <submittedName>
        <fullName evidence="3">Mannose-6-phosphate isomerase</fullName>
    </submittedName>
</protein>
<dbReference type="InterPro" id="IPR008928">
    <property type="entry name" value="6-hairpin_glycosidase_sf"/>
</dbReference>
<dbReference type="InterPro" id="IPR012341">
    <property type="entry name" value="6hp_glycosidase-like_sf"/>
</dbReference>
<evidence type="ECO:0000313" key="4">
    <source>
        <dbReference type="Proteomes" id="UP000078389"/>
    </source>
</evidence>
<dbReference type="STRING" id="1770058.A3840_03245"/>
<evidence type="ECO:0000256" key="1">
    <source>
        <dbReference type="ARBA" id="ARBA00008558"/>
    </source>
</evidence>
<gene>
    <name evidence="3" type="ORF">A3840_03245</name>
</gene>
<dbReference type="CDD" id="cd00249">
    <property type="entry name" value="AGE"/>
    <property type="match status" value="1"/>
</dbReference>
<keyword evidence="4" id="KW-1185">Reference proteome</keyword>
<comment type="similarity">
    <text evidence="1">Belongs to the N-acylglucosamine 2-epimerase family.</text>
</comment>
<evidence type="ECO:0000256" key="2">
    <source>
        <dbReference type="ARBA" id="ARBA00023235"/>
    </source>
</evidence>
<reference evidence="3 4" key="1">
    <citation type="submission" date="2016-03" db="EMBL/GenBank/DDBJ databases">
        <title>Genome sequencing of Devosia sp. S37.</title>
        <authorList>
            <person name="Mohd Nor M."/>
        </authorList>
    </citation>
    <scope>NUCLEOTIDE SEQUENCE [LARGE SCALE GENOMIC DNA]</scope>
    <source>
        <strain evidence="3 4">S37</strain>
    </source>
</reference>
<dbReference type="GO" id="GO:0016853">
    <property type="term" value="F:isomerase activity"/>
    <property type="evidence" value="ECO:0007669"/>
    <property type="project" value="UniProtKB-KW"/>
</dbReference>
<dbReference type="AlphaFoldDB" id="A0A178I525"/>
<keyword evidence="2 3" id="KW-0413">Isomerase</keyword>
<comment type="caution">
    <text evidence="3">The sequence shown here is derived from an EMBL/GenBank/DDBJ whole genome shotgun (WGS) entry which is preliminary data.</text>
</comment>
<name>A0A178I525_9HYPH</name>
<dbReference type="SUPFAM" id="SSF48208">
    <property type="entry name" value="Six-hairpin glycosidases"/>
    <property type="match status" value="1"/>
</dbReference>
<dbReference type="Gene3D" id="1.50.10.10">
    <property type="match status" value="1"/>
</dbReference>
<dbReference type="InterPro" id="IPR034116">
    <property type="entry name" value="AGE_dom"/>
</dbReference>
<sequence>MGAKMSDADYSLPKTNAGPWQARPFHRQYLMRQANNLFDFFEAASINPRGGFYELSDEGSPLKPDNAVRQIHVTTRMIHCAVIGSLLGRPGSDEVIDHGMRYLWEKHRDPQHGGYVWGLDDNGYTDPSKQAYGHAFVLLAGASAKLVNHPLADRVIADVTEVIETRFWDKKVGAVREEFANDWGQTSTYRGQNSNMHLTEALMAAYEATGQNEYIAKATRIADLIIRRNAVQLDHRVAEHFHEDWSLDKDFKGSEMFRPSGTTPGHALEWSRLLFQLFVLGRKEHGWMTEAARGLFRNAIDLGWDKVHGGFFYTLDWDNQPIMREKLWWPVAEAIGAAAFIGAYDKDAYYQHWYRRLWDFAENHVIDHERGGWTSELKEDLTPTSRLFVGKPDIYHALQACLIPLYPPSGSLTRAIIEGDDLGPRY</sequence>
<dbReference type="GO" id="GO:0005975">
    <property type="term" value="P:carbohydrate metabolic process"/>
    <property type="evidence" value="ECO:0007669"/>
    <property type="project" value="InterPro"/>
</dbReference>